<organism evidence="2">
    <name type="scientific">Lotharella globosa</name>
    <dbReference type="NCBI Taxonomy" id="91324"/>
    <lineage>
        <taxon>Eukaryota</taxon>
        <taxon>Sar</taxon>
        <taxon>Rhizaria</taxon>
        <taxon>Cercozoa</taxon>
        <taxon>Chlorarachniophyceae</taxon>
        <taxon>Lotharella</taxon>
    </lineage>
</organism>
<dbReference type="InterPro" id="IPR041113">
    <property type="entry name" value="Heliorhodopsin"/>
</dbReference>
<proteinExistence type="predicted"/>
<sequence length="288" mass="31613">MLDGKESTVPVEKAETDTRGLKWWHLAATIFMGLQSIVINISPIDTKFPSAVGFPDRSNAQGALGSINVRRWASTDVQGLITAFLALAAADHLICTIIGFVSPDTFGYWFCTKGANPLRWFEYSVSASIMSVLIASLSGVYDVHLHFMIGITTGLCQLMGWIIETMPRQLLQPPSSHSGINSGSIDEDIVKTIRTVGMMIFGVATITLISGWCVSLCYFSQASPPDFVYAAYIGTIIAYATFAINMFLERFLGVYDFVKAEKIYIVLSFTAKTFLAWDVYGGFRSADN</sequence>
<feature type="transmembrane region" description="Helical" evidence="1">
    <location>
        <begin position="227"/>
        <end position="248"/>
    </location>
</feature>
<feature type="transmembrane region" description="Helical" evidence="1">
    <location>
        <begin position="23"/>
        <end position="41"/>
    </location>
</feature>
<keyword evidence="1" id="KW-0472">Membrane</keyword>
<feature type="transmembrane region" description="Helical" evidence="1">
    <location>
        <begin position="80"/>
        <end position="100"/>
    </location>
</feature>
<evidence type="ECO:0000313" key="2">
    <source>
        <dbReference type="EMBL" id="CAE0655109.1"/>
    </source>
</evidence>
<feature type="transmembrane region" description="Helical" evidence="1">
    <location>
        <begin position="196"/>
        <end position="220"/>
    </location>
</feature>
<dbReference type="AlphaFoldDB" id="A0A7S3YL59"/>
<accession>A0A7S3YL59</accession>
<keyword evidence="1" id="KW-0812">Transmembrane</keyword>
<protein>
    <submittedName>
        <fullName evidence="2">Uncharacterized protein</fullName>
    </submittedName>
</protein>
<dbReference type="EMBL" id="HBIV01009624">
    <property type="protein sequence ID" value="CAE0655109.1"/>
    <property type="molecule type" value="Transcribed_RNA"/>
</dbReference>
<feature type="transmembrane region" description="Helical" evidence="1">
    <location>
        <begin position="120"/>
        <end position="138"/>
    </location>
</feature>
<gene>
    <name evidence="2" type="ORF">LGLO00237_LOCUS7287</name>
</gene>
<reference evidence="2" key="1">
    <citation type="submission" date="2021-01" db="EMBL/GenBank/DDBJ databases">
        <authorList>
            <person name="Corre E."/>
            <person name="Pelletier E."/>
            <person name="Niang G."/>
            <person name="Scheremetjew M."/>
            <person name="Finn R."/>
            <person name="Kale V."/>
            <person name="Holt S."/>
            <person name="Cochrane G."/>
            <person name="Meng A."/>
            <person name="Brown T."/>
            <person name="Cohen L."/>
        </authorList>
    </citation>
    <scope>NUCLEOTIDE SEQUENCE</scope>
    <source>
        <strain evidence="2">CCCM811</strain>
    </source>
</reference>
<dbReference type="Pfam" id="PF18761">
    <property type="entry name" value="Heliorhodopsin"/>
    <property type="match status" value="1"/>
</dbReference>
<keyword evidence="1" id="KW-1133">Transmembrane helix</keyword>
<feature type="transmembrane region" description="Helical" evidence="1">
    <location>
        <begin position="263"/>
        <end position="283"/>
    </location>
</feature>
<name>A0A7S3YL59_9EUKA</name>
<evidence type="ECO:0000256" key="1">
    <source>
        <dbReference type="SAM" id="Phobius"/>
    </source>
</evidence>